<evidence type="ECO:0000313" key="2">
    <source>
        <dbReference type="Proteomes" id="UP000438429"/>
    </source>
</evidence>
<gene>
    <name evidence="1" type="ORF">F2P81_006391</name>
</gene>
<reference evidence="1 2" key="1">
    <citation type="submission" date="2019-06" db="EMBL/GenBank/DDBJ databases">
        <title>Draft genomes of female and male turbot (Scophthalmus maximus).</title>
        <authorList>
            <person name="Xu H."/>
            <person name="Xu X.-W."/>
            <person name="Shao C."/>
            <person name="Chen S."/>
        </authorList>
    </citation>
    <scope>NUCLEOTIDE SEQUENCE [LARGE SCALE GENOMIC DNA]</scope>
    <source>
        <strain evidence="1">Ysfricsl-2016a</strain>
        <tissue evidence="1">Blood</tissue>
    </source>
</reference>
<dbReference type="EMBL" id="VEVO01000006">
    <property type="protein sequence ID" value="KAF0040493.1"/>
    <property type="molecule type" value="Genomic_DNA"/>
</dbReference>
<name>A0A6A4T336_SCOMX</name>
<comment type="caution">
    <text evidence="1">The sequence shown here is derived from an EMBL/GenBank/DDBJ whole genome shotgun (WGS) entry which is preliminary data.</text>
</comment>
<dbReference type="Proteomes" id="UP000438429">
    <property type="component" value="Unassembled WGS sequence"/>
</dbReference>
<proteinExistence type="predicted"/>
<dbReference type="AlphaFoldDB" id="A0A6A4T336"/>
<organism evidence="1 2">
    <name type="scientific">Scophthalmus maximus</name>
    <name type="common">Turbot</name>
    <name type="synonym">Psetta maxima</name>
    <dbReference type="NCBI Taxonomy" id="52904"/>
    <lineage>
        <taxon>Eukaryota</taxon>
        <taxon>Metazoa</taxon>
        <taxon>Chordata</taxon>
        <taxon>Craniata</taxon>
        <taxon>Vertebrata</taxon>
        <taxon>Euteleostomi</taxon>
        <taxon>Actinopterygii</taxon>
        <taxon>Neopterygii</taxon>
        <taxon>Teleostei</taxon>
        <taxon>Neoteleostei</taxon>
        <taxon>Acanthomorphata</taxon>
        <taxon>Carangaria</taxon>
        <taxon>Pleuronectiformes</taxon>
        <taxon>Pleuronectoidei</taxon>
        <taxon>Scophthalmidae</taxon>
        <taxon>Scophthalmus</taxon>
    </lineage>
</organism>
<protein>
    <submittedName>
        <fullName evidence="1">Uncharacterized protein</fullName>
    </submittedName>
</protein>
<sequence length="102" mass="11175">MCNSSDNVVGVSQTFVHTIERTLALQQVHKFGLAAFLDQLVGFSQSKGDFPKRSVRILGDLAWPSLLDGLNQLFQGLDSFCKVAKALLIDLRFSSHPEDAPA</sequence>
<evidence type="ECO:0000313" key="1">
    <source>
        <dbReference type="EMBL" id="KAF0040493.1"/>
    </source>
</evidence>
<accession>A0A6A4T336</accession>